<dbReference type="GO" id="GO:0006508">
    <property type="term" value="P:proteolysis"/>
    <property type="evidence" value="ECO:0007669"/>
    <property type="project" value="UniProtKB-KW"/>
</dbReference>
<dbReference type="PANTHER" id="PTHR11731:SF200">
    <property type="entry name" value="DIPEPTIDYL PEPTIDASE 10, ISOFORM B"/>
    <property type="match status" value="1"/>
</dbReference>
<comment type="subcellular location">
    <subcellularLocation>
        <location evidence="1">Vacuole membrane</location>
        <topology evidence="1">Single-pass type II membrane protein</topology>
    </subcellularLocation>
</comment>
<reference evidence="17 18" key="1">
    <citation type="journal article" date="2011" name="PLoS Pathog.">
        <title>Endophytic Life Strategies Decoded by Genome and Transcriptome Analyses of the Mutualistic Root Symbiont Piriformospora indica.</title>
        <authorList>
            <person name="Zuccaro A."/>
            <person name="Lahrmann U."/>
            <person name="Guldener U."/>
            <person name="Langen G."/>
            <person name="Pfiffi S."/>
            <person name="Biedenkopf D."/>
            <person name="Wong P."/>
            <person name="Samans B."/>
            <person name="Grimm C."/>
            <person name="Basiewicz M."/>
            <person name="Murat C."/>
            <person name="Martin F."/>
            <person name="Kogel K.H."/>
        </authorList>
    </citation>
    <scope>NUCLEOTIDE SEQUENCE [LARGE SCALE GENOMIC DNA]</scope>
    <source>
        <strain evidence="17 18">DSM 11827</strain>
    </source>
</reference>
<dbReference type="PANTHER" id="PTHR11731">
    <property type="entry name" value="PROTEASE FAMILY S9B,C DIPEPTIDYL-PEPTIDASE IV-RELATED"/>
    <property type="match status" value="1"/>
</dbReference>
<evidence type="ECO:0000256" key="13">
    <source>
        <dbReference type="SAM" id="MobiDB-lite"/>
    </source>
</evidence>
<keyword evidence="4" id="KW-0926">Vacuole</keyword>
<keyword evidence="12" id="KW-0325">Glycoprotein</keyword>
<evidence type="ECO:0000256" key="14">
    <source>
        <dbReference type="SAM" id="Phobius"/>
    </source>
</evidence>
<keyword evidence="5" id="KW-0645">Protease</keyword>
<evidence type="ECO:0000256" key="11">
    <source>
        <dbReference type="ARBA" id="ARBA00023136"/>
    </source>
</evidence>
<dbReference type="InterPro" id="IPR029058">
    <property type="entry name" value="AB_hydrolase_fold"/>
</dbReference>
<evidence type="ECO:0000256" key="10">
    <source>
        <dbReference type="ARBA" id="ARBA00022989"/>
    </source>
</evidence>
<evidence type="ECO:0000313" key="18">
    <source>
        <dbReference type="Proteomes" id="UP000007148"/>
    </source>
</evidence>
<feature type="domain" description="Dipeptidylpeptidase IV N-terminal" evidence="16">
    <location>
        <begin position="186"/>
        <end position="581"/>
    </location>
</feature>
<comment type="similarity">
    <text evidence="2">Belongs to the peptidase S9B family.</text>
</comment>
<organism evidence="17 18">
    <name type="scientific">Serendipita indica (strain DSM 11827)</name>
    <name type="common">Root endophyte fungus</name>
    <name type="synonym">Piriformospora indica</name>
    <dbReference type="NCBI Taxonomy" id="1109443"/>
    <lineage>
        <taxon>Eukaryota</taxon>
        <taxon>Fungi</taxon>
        <taxon>Dikarya</taxon>
        <taxon>Basidiomycota</taxon>
        <taxon>Agaricomycotina</taxon>
        <taxon>Agaricomycetes</taxon>
        <taxon>Sebacinales</taxon>
        <taxon>Serendipitaceae</taxon>
        <taxon>Serendipita</taxon>
    </lineage>
</organism>
<evidence type="ECO:0000256" key="7">
    <source>
        <dbReference type="ARBA" id="ARBA00022801"/>
    </source>
</evidence>
<comment type="caution">
    <text evidence="17">The sequence shown here is derived from an EMBL/GenBank/DDBJ whole genome shotgun (WGS) entry which is preliminary data.</text>
</comment>
<name>G4THF7_SERID</name>
<dbReference type="OMA" id="YDVYDIA"/>
<dbReference type="Proteomes" id="UP000007148">
    <property type="component" value="Unassembled WGS sequence"/>
</dbReference>
<evidence type="ECO:0000256" key="5">
    <source>
        <dbReference type="ARBA" id="ARBA00022670"/>
    </source>
</evidence>
<evidence type="ECO:0000259" key="16">
    <source>
        <dbReference type="Pfam" id="PF00930"/>
    </source>
</evidence>
<dbReference type="GO" id="GO:0005774">
    <property type="term" value="C:vacuolar membrane"/>
    <property type="evidence" value="ECO:0007669"/>
    <property type="project" value="UniProtKB-SubCell"/>
</dbReference>
<dbReference type="HOGENOM" id="CLU_006105_0_0_1"/>
<dbReference type="InterPro" id="IPR002471">
    <property type="entry name" value="Pept_S9_AS"/>
</dbReference>
<dbReference type="GO" id="GO:0004177">
    <property type="term" value="F:aminopeptidase activity"/>
    <property type="evidence" value="ECO:0007669"/>
    <property type="project" value="UniProtKB-KW"/>
</dbReference>
<evidence type="ECO:0000256" key="8">
    <source>
        <dbReference type="ARBA" id="ARBA00022825"/>
    </source>
</evidence>
<dbReference type="OrthoDB" id="16520at2759"/>
<sequence>MAAAHIYTPLSQADYSSRINLPHIPHRNRQPQQVGRPIDSSSDDEDEDETKYPALAADEEAEPYGLQDGVDARPKVLRYFVWTLVGILVSATLLGIVAARSYNGAKFRIKGRKHIEMDHVFNGTFWPESKSVHWVPEAGDGVFSVDESGEILLVDLKTNKTTSLVKREAVKDERGRPLIWDEWKLSPDAKYILFQADRVKGWRHSSFGNYYVHDLTQGVTKPLVAPTDPPVISYATWAPTRNVVSFVANNDLYVVPSPGAASVRITEGGNSTIFHAIPDWVYEEEVYGSNYAMWWSTDSSKISFLRFDETNVDDFTYPIYNPSDVDASTVVPYPKQIAMKYPKPGYNNPVVTVHLFDLGTYTEAGEGVNAPAPGSHTYQLSWDGQRPSDDSIIQEVAWIDDETLIIKEINRSGDTGSVILFDASRPTKKGRVVRRLGKHGEEGDDGWIDSSQRVYPLGDQYARATSYLDVIPNKEGYNHIALFSPADSSTPIWLTSGSWEVTSGILGVDTKKQLVYFLAAAPSSIDRNVYSAELPDHKAAPSDPKKPKALTDDQKPSYFSASFSPQSGFYQLTYSGPEVPWQKVLQVDKPEFKYDLTDNKDLSKISDQFQMPSIVRSTIMSDGYELNTMEIRPPSMDESGRTKYAVLFRVYGGPASQMVSTRWERDWHHYLACSLKYIVVVVDGRGTGFKGRKLRNPIRGNLGQHEVQDQINAAKHWKSKRYVDSRRIGIWGWSYGGFMSSKVVEADARVHSLAMAVAPVTSWRMYDSIYTERYMGLPKNNPDGYFNASITGMEGFKHVDFLLAHGSGDDNVHFANSAHLLDMFTAAQIRRFRFRMFTDSNHNIATRGAYRELHEWMTEFLLEKWGRGGYLRGW</sequence>
<feature type="region of interest" description="Disordered" evidence="13">
    <location>
        <begin position="21"/>
        <end position="50"/>
    </location>
</feature>
<dbReference type="EMBL" id="CAFZ01000093">
    <property type="protein sequence ID" value="CCA70755.1"/>
    <property type="molecule type" value="Genomic_DNA"/>
</dbReference>
<dbReference type="PROSITE" id="PS00708">
    <property type="entry name" value="PRO_ENDOPEP_SER"/>
    <property type="match status" value="1"/>
</dbReference>
<keyword evidence="7" id="KW-0378">Hydrolase</keyword>
<protein>
    <submittedName>
        <fullName evidence="17">Related to dipeptidyl aminopeptidase B</fullName>
    </submittedName>
</protein>
<dbReference type="SUPFAM" id="SSF82171">
    <property type="entry name" value="DPP6 N-terminal domain-like"/>
    <property type="match status" value="1"/>
</dbReference>
<keyword evidence="10 14" id="KW-1133">Transmembrane helix</keyword>
<dbReference type="InParanoid" id="G4THF7"/>
<keyword evidence="9" id="KW-0735">Signal-anchor</keyword>
<dbReference type="AlphaFoldDB" id="G4THF7"/>
<dbReference type="Gene3D" id="3.40.50.1820">
    <property type="entry name" value="alpha/beta hydrolase"/>
    <property type="match status" value="1"/>
</dbReference>
<proteinExistence type="inferred from homology"/>
<dbReference type="FunFam" id="3.40.50.1820:FF:000003">
    <property type="entry name" value="Dipeptidyl peptidase 4"/>
    <property type="match status" value="1"/>
</dbReference>
<dbReference type="SUPFAM" id="SSF53474">
    <property type="entry name" value="alpha/beta-Hydrolases"/>
    <property type="match status" value="1"/>
</dbReference>
<dbReference type="eggNOG" id="KOG2100">
    <property type="taxonomic scope" value="Eukaryota"/>
</dbReference>
<dbReference type="MEROPS" id="S09.006"/>
<evidence type="ECO:0000313" key="17">
    <source>
        <dbReference type="EMBL" id="CCA70755.1"/>
    </source>
</evidence>
<keyword evidence="6 14" id="KW-0812">Transmembrane</keyword>
<dbReference type="InterPro" id="IPR001375">
    <property type="entry name" value="Peptidase_S9_cat"/>
</dbReference>
<feature type="transmembrane region" description="Helical" evidence="14">
    <location>
        <begin position="79"/>
        <end position="102"/>
    </location>
</feature>
<evidence type="ECO:0000256" key="6">
    <source>
        <dbReference type="ARBA" id="ARBA00022692"/>
    </source>
</evidence>
<keyword evidence="18" id="KW-1185">Reference proteome</keyword>
<evidence type="ECO:0000256" key="2">
    <source>
        <dbReference type="ARBA" id="ARBA00006150"/>
    </source>
</evidence>
<evidence type="ECO:0000256" key="9">
    <source>
        <dbReference type="ARBA" id="ARBA00022968"/>
    </source>
</evidence>
<dbReference type="GO" id="GO:0004252">
    <property type="term" value="F:serine-type endopeptidase activity"/>
    <property type="evidence" value="ECO:0007669"/>
    <property type="project" value="InterPro"/>
</dbReference>
<gene>
    <name evidence="17" type="ORF">PIIN_04690</name>
</gene>
<keyword evidence="8" id="KW-0720">Serine protease</keyword>
<feature type="domain" description="Peptidase S9 prolyl oligopeptidase catalytic" evidence="15">
    <location>
        <begin position="664"/>
        <end position="865"/>
    </location>
</feature>
<evidence type="ECO:0000256" key="1">
    <source>
        <dbReference type="ARBA" id="ARBA00004576"/>
    </source>
</evidence>
<evidence type="ECO:0000256" key="4">
    <source>
        <dbReference type="ARBA" id="ARBA00022554"/>
    </source>
</evidence>
<dbReference type="FunCoup" id="G4THF7">
    <property type="interactions" value="107"/>
</dbReference>
<dbReference type="Pfam" id="PF00326">
    <property type="entry name" value="Peptidase_S9"/>
    <property type="match status" value="1"/>
</dbReference>
<dbReference type="GO" id="GO:0005886">
    <property type="term" value="C:plasma membrane"/>
    <property type="evidence" value="ECO:0007669"/>
    <property type="project" value="TreeGrafter"/>
</dbReference>
<dbReference type="Gene3D" id="2.140.10.30">
    <property type="entry name" value="Dipeptidylpeptidase IV, N-terminal domain"/>
    <property type="match status" value="1"/>
</dbReference>
<evidence type="ECO:0000259" key="15">
    <source>
        <dbReference type="Pfam" id="PF00326"/>
    </source>
</evidence>
<dbReference type="InterPro" id="IPR002469">
    <property type="entry name" value="Peptidase_S9B_N"/>
</dbReference>
<accession>G4THF7</accession>
<keyword evidence="3 17" id="KW-0031">Aminopeptidase</keyword>
<evidence type="ECO:0000256" key="12">
    <source>
        <dbReference type="ARBA" id="ARBA00023180"/>
    </source>
</evidence>
<keyword evidence="11 14" id="KW-0472">Membrane</keyword>
<evidence type="ECO:0000256" key="3">
    <source>
        <dbReference type="ARBA" id="ARBA00022438"/>
    </source>
</evidence>
<dbReference type="GO" id="GO:0008239">
    <property type="term" value="F:dipeptidyl-peptidase activity"/>
    <property type="evidence" value="ECO:0007669"/>
    <property type="project" value="TreeGrafter"/>
</dbReference>
<dbReference type="STRING" id="1109443.G4THF7"/>
<dbReference type="Pfam" id="PF00930">
    <property type="entry name" value="DPPIV_N"/>
    <property type="match status" value="1"/>
</dbReference>
<dbReference type="InterPro" id="IPR050278">
    <property type="entry name" value="Serine_Prot_S9B/DPPIV"/>
</dbReference>